<evidence type="ECO:0000313" key="8">
    <source>
        <dbReference type="EMBL" id="OGM06314.1"/>
    </source>
</evidence>
<dbReference type="STRING" id="1817813.A2008_10830"/>
<sequence length="302" mass="32984">MNEIINLMLAPFCECLVLVGIHSYLGLHVIRRGIIFVDLAFAQIAALGLTVGFLFGIMPDSVAAYWISLAFTLAGALIFSLFRSMESRIPQEAIIGLVYAIAASLMIIVIDRAPHGAEHIKEILTGDLLFVKWDFVISAAVVYSIIGIFHYIYRDKFLAITENHGGKNTRAARAGERIAQNPSGMKLWDFLFYASFGVIITHSVRTAGVLLVFVFLVAPAIFTSLFWNGWRDQLIAGWILGTIVSAGGLFISYYADMPCGPSVIMFYGAALFAAVPVYKFITKSDRGGEDEPAIAAESPNNG</sequence>
<organism evidence="8 9">
    <name type="scientific">Candidatus Wallbacteria bacterium GWC2_49_35</name>
    <dbReference type="NCBI Taxonomy" id="1817813"/>
    <lineage>
        <taxon>Bacteria</taxon>
        <taxon>Candidatus Walliibacteriota</taxon>
    </lineage>
</organism>
<feature type="transmembrane region" description="Helical" evidence="7">
    <location>
        <begin position="130"/>
        <end position="153"/>
    </location>
</feature>
<dbReference type="Pfam" id="PF00950">
    <property type="entry name" value="ABC-3"/>
    <property type="match status" value="1"/>
</dbReference>
<dbReference type="InterPro" id="IPR001626">
    <property type="entry name" value="ABC_TroCD"/>
</dbReference>
<feature type="transmembrane region" description="Helical" evidence="7">
    <location>
        <begin position="63"/>
        <end position="82"/>
    </location>
</feature>
<dbReference type="EMBL" id="MGFH01000069">
    <property type="protein sequence ID" value="OGM06314.1"/>
    <property type="molecule type" value="Genomic_DNA"/>
</dbReference>
<protein>
    <recommendedName>
        <fullName evidence="10">ABC transporter</fullName>
    </recommendedName>
</protein>
<dbReference type="PANTHER" id="PTHR30477:SF19">
    <property type="entry name" value="METAL ABC TRANSPORTER PERMEASE"/>
    <property type="match status" value="1"/>
</dbReference>
<comment type="caution">
    <text evidence="8">The sequence shown here is derived from an EMBL/GenBank/DDBJ whole genome shotgun (WGS) entry which is preliminary data.</text>
</comment>
<feature type="transmembrane region" description="Helical" evidence="7">
    <location>
        <begin position="94"/>
        <end position="110"/>
    </location>
</feature>
<comment type="subcellular location">
    <subcellularLocation>
        <location evidence="6">Cell membrane</location>
        <topology evidence="6">Multi-pass membrane protein</topology>
    </subcellularLocation>
    <subcellularLocation>
        <location evidence="1">Membrane</location>
        <topology evidence="1">Multi-pass membrane protein</topology>
    </subcellularLocation>
</comment>
<dbReference type="Gene3D" id="1.10.3470.10">
    <property type="entry name" value="ABC transporter involved in vitamin B12 uptake, BtuC"/>
    <property type="match status" value="1"/>
</dbReference>
<comment type="similarity">
    <text evidence="2 6">Belongs to the ABC-3 integral membrane protein family.</text>
</comment>
<name>A0A1F7WU09_9BACT</name>
<dbReference type="SUPFAM" id="SSF81345">
    <property type="entry name" value="ABC transporter involved in vitamin B12 uptake, BtuC"/>
    <property type="match status" value="1"/>
</dbReference>
<keyword evidence="6" id="KW-0813">Transport</keyword>
<feature type="transmembrane region" description="Helical" evidence="7">
    <location>
        <begin position="6"/>
        <end position="27"/>
    </location>
</feature>
<keyword evidence="4 7" id="KW-1133">Transmembrane helix</keyword>
<dbReference type="GO" id="GO:0043190">
    <property type="term" value="C:ATP-binding cassette (ABC) transporter complex"/>
    <property type="evidence" value="ECO:0007669"/>
    <property type="project" value="InterPro"/>
</dbReference>
<reference evidence="8 9" key="1">
    <citation type="journal article" date="2016" name="Nat. Commun.">
        <title>Thousands of microbial genomes shed light on interconnected biogeochemical processes in an aquifer system.</title>
        <authorList>
            <person name="Anantharaman K."/>
            <person name="Brown C.T."/>
            <person name="Hug L.A."/>
            <person name="Sharon I."/>
            <person name="Castelle C.J."/>
            <person name="Probst A.J."/>
            <person name="Thomas B.C."/>
            <person name="Singh A."/>
            <person name="Wilkins M.J."/>
            <person name="Karaoz U."/>
            <person name="Brodie E.L."/>
            <person name="Williams K.H."/>
            <person name="Hubbard S.S."/>
            <person name="Banfield J.F."/>
        </authorList>
    </citation>
    <scope>NUCLEOTIDE SEQUENCE [LARGE SCALE GENOMIC DNA]</scope>
</reference>
<evidence type="ECO:0000256" key="2">
    <source>
        <dbReference type="ARBA" id="ARBA00008034"/>
    </source>
</evidence>
<dbReference type="GO" id="GO:0010043">
    <property type="term" value="P:response to zinc ion"/>
    <property type="evidence" value="ECO:0007669"/>
    <property type="project" value="TreeGrafter"/>
</dbReference>
<accession>A0A1F7WU09</accession>
<feature type="transmembrane region" description="Helical" evidence="7">
    <location>
        <begin position="234"/>
        <end position="255"/>
    </location>
</feature>
<keyword evidence="5 7" id="KW-0472">Membrane</keyword>
<evidence type="ECO:0000256" key="3">
    <source>
        <dbReference type="ARBA" id="ARBA00022692"/>
    </source>
</evidence>
<gene>
    <name evidence="8" type="ORF">A2008_10830</name>
</gene>
<evidence type="ECO:0000256" key="7">
    <source>
        <dbReference type="SAM" id="Phobius"/>
    </source>
</evidence>
<dbReference type="InterPro" id="IPR037294">
    <property type="entry name" value="ABC_BtuC-like"/>
</dbReference>
<proteinExistence type="inferred from homology"/>
<dbReference type="Proteomes" id="UP000178735">
    <property type="component" value="Unassembled WGS sequence"/>
</dbReference>
<dbReference type="PANTHER" id="PTHR30477">
    <property type="entry name" value="ABC-TRANSPORTER METAL-BINDING PROTEIN"/>
    <property type="match status" value="1"/>
</dbReference>
<evidence type="ECO:0000256" key="4">
    <source>
        <dbReference type="ARBA" id="ARBA00022989"/>
    </source>
</evidence>
<keyword evidence="3 6" id="KW-0812">Transmembrane</keyword>
<evidence type="ECO:0000313" key="9">
    <source>
        <dbReference type="Proteomes" id="UP000178735"/>
    </source>
</evidence>
<evidence type="ECO:0000256" key="6">
    <source>
        <dbReference type="RuleBase" id="RU003943"/>
    </source>
</evidence>
<evidence type="ECO:0000256" key="5">
    <source>
        <dbReference type="ARBA" id="ARBA00023136"/>
    </source>
</evidence>
<dbReference type="AlphaFoldDB" id="A0A1F7WU09"/>
<feature type="transmembrane region" description="Helical" evidence="7">
    <location>
        <begin position="210"/>
        <end position="227"/>
    </location>
</feature>
<feature type="transmembrane region" description="Helical" evidence="7">
    <location>
        <begin position="261"/>
        <end position="281"/>
    </location>
</feature>
<evidence type="ECO:0008006" key="10">
    <source>
        <dbReference type="Google" id="ProtNLM"/>
    </source>
</evidence>
<evidence type="ECO:0000256" key="1">
    <source>
        <dbReference type="ARBA" id="ARBA00004141"/>
    </source>
</evidence>
<dbReference type="GO" id="GO:0055085">
    <property type="term" value="P:transmembrane transport"/>
    <property type="evidence" value="ECO:0007669"/>
    <property type="project" value="InterPro"/>
</dbReference>
<feature type="transmembrane region" description="Helical" evidence="7">
    <location>
        <begin position="34"/>
        <end position="57"/>
    </location>
</feature>